<dbReference type="InParanoid" id="D6U1B3"/>
<dbReference type="EMBL" id="ADVG01000004">
    <property type="protein sequence ID" value="EFH80764.1"/>
    <property type="molecule type" value="Genomic_DNA"/>
</dbReference>
<reference evidence="1 2" key="1">
    <citation type="journal article" date="2011" name="Stand. Genomic Sci.">
        <title>Non-contiguous finished genome sequence and contextual data of the filamentous soil bacterium Ktedonobacter racemifer type strain (SOSP1-21).</title>
        <authorList>
            <person name="Chang Y.J."/>
            <person name="Land M."/>
            <person name="Hauser L."/>
            <person name="Chertkov O."/>
            <person name="Del Rio T.G."/>
            <person name="Nolan M."/>
            <person name="Copeland A."/>
            <person name="Tice H."/>
            <person name="Cheng J.F."/>
            <person name="Lucas S."/>
            <person name="Han C."/>
            <person name="Goodwin L."/>
            <person name="Pitluck S."/>
            <person name="Ivanova N."/>
            <person name="Ovchinikova G."/>
            <person name="Pati A."/>
            <person name="Chen A."/>
            <person name="Palaniappan K."/>
            <person name="Mavromatis K."/>
            <person name="Liolios K."/>
            <person name="Brettin T."/>
            <person name="Fiebig A."/>
            <person name="Rohde M."/>
            <person name="Abt B."/>
            <person name="Goker M."/>
            <person name="Detter J.C."/>
            <person name="Woyke T."/>
            <person name="Bristow J."/>
            <person name="Eisen J.A."/>
            <person name="Markowitz V."/>
            <person name="Hugenholtz P."/>
            <person name="Kyrpides N.C."/>
            <person name="Klenk H.P."/>
            <person name="Lapidus A."/>
        </authorList>
    </citation>
    <scope>NUCLEOTIDE SEQUENCE [LARGE SCALE GENOMIC DNA]</scope>
    <source>
        <strain evidence="2">DSM 44963</strain>
    </source>
</reference>
<name>D6U1B3_KTERA</name>
<proteinExistence type="predicted"/>
<protein>
    <submittedName>
        <fullName evidence="1">Uncharacterized protein</fullName>
    </submittedName>
</protein>
<organism evidence="1 2">
    <name type="scientific">Ktedonobacter racemifer DSM 44963</name>
    <dbReference type="NCBI Taxonomy" id="485913"/>
    <lineage>
        <taxon>Bacteria</taxon>
        <taxon>Bacillati</taxon>
        <taxon>Chloroflexota</taxon>
        <taxon>Ktedonobacteria</taxon>
        <taxon>Ktedonobacterales</taxon>
        <taxon>Ktedonobacteraceae</taxon>
        <taxon>Ktedonobacter</taxon>
    </lineage>
</organism>
<evidence type="ECO:0000313" key="1">
    <source>
        <dbReference type="EMBL" id="EFH80764.1"/>
    </source>
</evidence>
<gene>
    <name evidence="1" type="ORF">Krac_1383</name>
</gene>
<sequence>MRRRLQFSMRFGSRWDAGLAAVGMTNRGENEGDAAPGGGAGTLHLSMCLRNQGLSPVLYEFNRRGLRASSRQCGGICHGVLTGGNALWDCALQQPFETMVSSELRAGDPPQVTRQIPHE</sequence>
<evidence type="ECO:0000313" key="2">
    <source>
        <dbReference type="Proteomes" id="UP000004508"/>
    </source>
</evidence>
<comment type="caution">
    <text evidence="1">The sequence shown here is derived from an EMBL/GenBank/DDBJ whole genome shotgun (WGS) entry which is preliminary data.</text>
</comment>
<dbReference type="AlphaFoldDB" id="D6U1B3"/>
<accession>D6U1B3</accession>
<dbReference type="Proteomes" id="UP000004508">
    <property type="component" value="Unassembled WGS sequence"/>
</dbReference>
<keyword evidence="2" id="KW-1185">Reference proteome</keyword>